<keyword evidence="4" id="KW-1185">Reference proteome</keyword>
<reference evidence="3 4" key="1">
    <citation type="submission" date="2021-06" db="EMBL/GenBank/DDBJ databases">
        <title>Actinoplanes lichenicola sp. nov., and Actinoplanes ovalisporus sp. nov., isolated from lichen in Thailand.</title>
        <authorList>
            <person name="Saeng-In P."/>
            <person name="Kanchanasin P."/>
            <person name="Yuki M."/>
            <person name="Kudo T."/>
            <person name="Ohkuma M."/>
            <person name="Phongsopitanun W."/>
            <person name="Tanasupawat S."/>
        </authorList>
    </citation>
    <scope>NUCLEOTIDE SEQUENCE [LARGE SCALE GENOMIC DNA]</scope>
    <source>
        <strain evidence="3 4">NBRC 110975</strain>
    </source>
</reference>
<evidence type="ECO:0000313" key="3">
    <source>
        <dbReference type="EMBL" id="MBU2670323.1"/>
    </source>
</evidence>
<gene>
    <name evidence="3" type="ORF">KOI35_43160</name>
</gene>
<dbReference type="PANTHER" id="PTHR43569:SF2">
    <property type="entry name" value="AMIDOHYDROLASE-RELATED DOMAIN-CONTAINING PROTEIN"/>
    <property type="match status" value="1"/>
</dbReference>
<proteinExistence type="inferred from homology"/>
<evidence type="ECO:0000259" key="2">
    <source>
        <dbReference type="Pfam" id="PF04909"/>
    </source>
</evidence>
<dbReference type="InterPro" id="IPR006680">
    <property type="entry name" value="Amidohydro-rel"/>
</dbReference>
<dbReference type="PANTHER" id="PTHR43569">
    <property type="entry name" value="AMIDOHYDROLASE"/>
    <property type="match status" value="1"/>
</dbReference>
<organism evidence="3 4">
    <name type="scientific">Paractinoplanes bogorensis</name>
    <dbReference type="NCBI Taxonomy" id="1610840"/>
    <lineage>
        <taxon>Bacteria</taxon>
        <taxon>Bacillati</taxon>
        <taxon>Actinomycetota</taxon>
        <taxon>Actinomycetes</taxon>
        <taxon>Micromonosporales</taxon>
        <taxon>Micromonosporaceae</taxon>
        <taxon>Paractinoplanes</taxon>
    </lineage>
</organism>
<evidence type="ECO:0000256" key="1">
    <source>
        <dbReference type="ARBA" id="ARBA00038310"/>
    </source>
</evidence>
<dbReference type="SUPFAM" id="SSF51556">
    <property type="entry name" value="Metallo-dependent hydrolases"/>
    <property type="match status" value="1"/>
</dbReference>
<dbReference type="Gene3D" id="3.20.20.140">
    <property type="entry name" value="Metal-dependent hydrolases"/>
    <property type="match status" value="1"/>
</dbReference>
<dbReference type="RefSeq" id="WP_215795545.1">
    <property type="nucleotide sequence ID" value="NZ_JAHKKG010000019.1"/>
</dbReference>
<dbReference type="Pfam" id="PF04909">
    <property type="entry name" value="Amidohydro_2"/>
    <property type="match status" value="1"/>
</dbReference>
<dbReference type="InterPro" id="IPR032466">
    <property type="entry name" value="Metal_Hydrolase"/>
</dbReference>
<dbReference type="InterPro" id="IPR052350">
    <property type="entry name" value="Metallo-dep_Lactonases"/>
</dbReference>
<name>A0ABS5Z5W2_9ACTN</name>
<dbReference type="Proteomes" id="UP001519654">
    <property type="component" value="Unassembled WGS sequence"/>
</dbReference>
<sequence length="279" mass="30685">MRVDAHHHVWDLAVRDQPWTAGLPALRRTFTFDDLVPALDRNAIDGTILVQTMTVPVATSANDDGETSEMLALARTRPRILGVVGWADLTTVTPDSFPRDPLLVGIRHQVQSEPDPRWLLRPDVQRGLAAVAEAGLVYDLVVTAGQLPVVAETVARLPRLRFVLDHAGKPPIASGRLDPWRAHLTAIARHPNVACKLSGLVTEAGPGLETIFPYARHVLDTFGPDRVMFGSDWPVLRLRTDYDGVVTLAGRWTAGLTAPERAAVFGGTAVRWYRLKQRE</sequence>
<comment type="caution">
    <text evidence="3">The sequence shown here is derived from an EMBL/GenBank/DDBJ whole genome shotgun (WGS) entry which is preliminary data.</text>
</comment>
<accession>A0ABS5Z5W2</accession>
<evidence type="ECO:0000313" key="4">
    <source>
        <dbReference type="Proteomes" id="UP001519654"/>
    </source>
</evidence>
<comment type="similarity">
    <text evidence="1">Belongs to the metallo-dependent hydrolases superfamily.</text>
</comment>
<dbReference type="EMBL" id="JAHKKG010000019">
    <property type="protein sequence ID" value="MBU2670323.1"/>
    <property type="molecule type" value="Genomic_DNA"/>
</dbReference>
<protein>
    <submittedName>
        <fullName evidence="3">Amidohydrolase family protein</fullName>
    </submittedName>
</protein>
<feature type="domain" description="Amidohydrolase-related" evidence="2">
    <location>
        <begin position="3"/>
        <end position="275"/>
    </location>
</feature>